<accession>A0A4R2M7B2</accession>
<dbReference type="SUPFAM" id="SSF51735">
    <property type="entry name" value="NAD(P)-binding Rossmann-fold domains"/>
    <property type="match status" value="1"/>
</dbReference>
<comment type="catalytic activity">
    <reaction evidence="5 6">
        <text>dTDP-beta-L-rhamnose + NADP(+) = dTDP-4-dehydro-beta-L-rhamnose + NADPH + H(+)</text>
        <dbReference type="Rhea" id="RHEA:21796"/>
        <dbReference type="ChEBI" id="CHEBI:15378"/>
        <dbReference type="ChEBI" id="CHEBI:57510"/>
        <dbReference type="ChEBI" id="CHEBI:57783"/>
        <dbReference type="ChEBI" id="CHEBI:58349"/>
        <dbReference type="ChEBI" id="CHEBI:62830"/>
        <dbReference type="EC" id="1.1.1.133"/>
    </reaction>
</comment>
<keyword evidence="6" id="KW-0521">NADP</keyword>
<comment type="similarity">
    <text evidence="2 6">Belongs to the dTDP-4-dehydrorhamnose reductase family.</text>
</comment>
<dbReference type="Gene3D" id="3.40.50.720">
    <property type="entry name" value="NAD(P)-binding Rossmann-like Domain"/>
    <property type="match status" value="1"/>
</dbReference>
<evidence type="ECO:0000259" key="7">
    <source>
        <dbReference type="Pfam" id="PF04321"/>
    </source>
</evidence>
<evidence type="ECO:0000256" key="5">
    <source>
        <dbReference type="ARBA" id="ARBA00048200"/>
    </source>
</evidence>
<name>A0A4R2M7B2_RUBGE</name>
<comment type="caution">
    <text evidence="8">The sequence shown here is derived from an EMBL/GenBank/DDBJ whole genome shotgun (WGS) entry which is preliminary data.</text>
</comment>
<dbReference type="OrthoDB" id="9803892at2"/>
<dbReference type="GO" id="GO:0008831">
    <property type="term" value="F:dTDP-4-dehydrorhamnose reductase activity"/>
    <property type="evidence" value="ECO:0007669"/>
    <property type="project" value="UniProtKB-EC"/>
</dbReference>
<dbReference type="NCBIfam" id="NF007440">
    <property type="entry name" value="PRK09987.1"/>
    <property type="match status" value="1"/>
</dbReference>
<comment type="pathway">
    <text evidence="1 6">Carbohydrate biosynthesis; dTDP-L-rhamnose biosynthesis.</text>
</comment>
<dbReference type="RefSeq" id="WP_132647034.1">
    <property type="nucleotide sequence ID" value="NZ_CP181386.1"/>
</dbReference>
<dbReference type="Gene3D" id="3.90.25.10">
    <property type="entry name" value="UDP-galactose 4-epimerase, domain 1"/>
    <property type="match status" value="1"/>
</dbReference>
<dbReference type="AlphaFoldDB" id="A0A4R2M7B2"/>
<evidence type="ECO:0000256" key="1">
    <source>
        <dbReference type="ARBA" id="ARBA00004781"/>
    </source>
</evidence>
<reference evidence="8 9" key="1">
    <citation type="submission" date="2019-03" db="EMBL/GenBank/DDBJ databases">
        <title>Genomic Encyclopedia of Type Strains, Phase IV (KMG-IV): sequencing the most valuable type-strain genomes for metagenomic binning, comparative biology and taxonomic classification.</title>
        <authorList>
            <person name="Goeker M."/>
        </authorList>
    </citation>
    <scope>NUCLEOTIDE SEQUENCE [LARGE SCALE GENOMIC DNA]</scope>
    <source>
        <strain evidence="8 9">DSM 1709</strain>
    </source>
</reference>
<evidence type="ECO:0000256" key="3">
    <source>
        <dbReference type="ARBA" id="ARBA00012929"/>
    </source>
</evidence>
<protein>
    <recommendedName>
        <fullName evidence="4 6">dTDP-4-dehydrorhamnose reductase</fullName>
        <ecNumber evidence="3 6">1.1.1.133</ecNumber>
    </recommendedName>
</protein>
<comment type="function">
    <text evidence="6">Catalyzes the reduction of dTDP-6-deoxy-L-lyxo-4-hexulose to yield dTDP-L-rhamnose.</text>
</comment>
<dbReference type="GeneID" id="99683475"/>
<dbReference type="PANTHER" id="PTHR10491">
    <property type="entry name" value="DTDP-4-DEHYDRORHAMNOSE REDUCTASE"/>
    <property type="match status" value="1"/>
</dbReference>
<comment type="cofactor">
    <cofactor evidence="6">
        <name>Mg(2+)</name>
        <dbReference type="ChEBI" id="CHEBI:18420"/>
    </cofactor>
    <text evidence="6">Binds 1 Mg(2+) ion per monomer.</text>
</comment>
<dbReference type="Pfam" id="PF04321">
    <property type="entry name" value="RmlD_sub_bind"/>
    <property type="match status" value="1"/>
</dbReference>
<dbReference type="CDD" id="cd05254">
    <property type="entry name" value="dTDP_HR_like_SDR_e"/>
    <property type="match status" value="1"/>
</dbReference>
<gene>
    <name evidence="8" type="ORF">EV684_10674</name>
</gene>
<dbReference type="NCBIfam" id="TIGR01214">
    <property type="entry name" value="rmlD"/>
    <property type="match status" value="1"/>
</dbReference>
<dbReference type="InterPro" id="IPR036291">
    <property type="entry name" value="NAD(P)-bd_dom_sf"/>
</dbReference>
<keyword evidence="6" id="KW-0560">Oxidoreductase</keyword>
<sequence length="302" mass="32736">MKLLLLGCGGQLGWELQRSLAPLGELVALDRDTGADFADPGALPALLHEHAPDVIVNAAAHTEIDRAEREPELAHVINAVAPGLLAREAAARGAWLVHYSTDYVFDGSGELARDEDAPAAPLSVYGRSKFEGEQQVRASGCRHLILRTSWLHAARGANFAKTMLALAAERDRLRVVADQVGAPTGADLLADVSAHVLRRAMHDSTLAGTYHCAAAGETSWHGYARFVVEHARAAGLPLRLVPEAIEPVPSCDYPSVARRPLNSRLDTRRLRQRFGLHLPHWQDGVLRLLDELLAGAMGRPER</sequence>
<dbReference type="GO" id="GO:0005829">
    <property type="term" value="C:cytosol"/>
    <property type="evidence" value="ECO:0007669"/>
    <property type="project" value="TreeGrafter"/>
</dbReference>
<dbReference type="GO" id="GO:0019305">
    <property type="term" value="P:dTDP-rhamnose biosynthetic process"/>
    <property type="evidence" value="ECO:0007669"/>
    <property type="project" value="UniProtKB-UniPathway"/>
</dbReference>
<evidence type="ECO:0000256" key="2">
    <source>
        <dbReference type="ARBA" id="ARBA00010944"/>
    </source>
</evidence>
<evidence type="ECO:0000313" key="9">
    <source>
        <dbReference type="Proteomes" id="UP000295106"/>
    </source>
</evidence>
<organism evidence="8 9">
    <name type="scientific">Rubrivivax gelatinosus</name>
    <name type="common">Rhodocyclus gelatinosus</name>
    <name type="synonym">Rhodopseudomonas gelatinosa</name>
    <dbReference type="NCBI Taxonomy" id="28068"/>
    <lineage>
        <taxon>Bacteria</taxon>
        <taxon>Pseudomonadati</taxon>
        <taxon>Pseudomonadota</taxon>
        <taxon>Betaproteobacteria</taxon>
        <taxon>Burkholderiales</taxon>
        <taxon>Sphaerotilaceae</taxon>
        <taxon>Rubrivivax</taxon>
    </lineage>
</organism>
<evidence type="ECO:0000313" key="8">
    <source>
        <dbReference type="EMBL" id="TCP02512.1"/>
    </source>
</evidence>
<dbReference type="EMBL" id="SLXD01000006">
    <property type="protein sequence ID" value="TCP02512.1"/>
    <property type="molecule type" value="Genomic_DNA"/>
</dbReference>
<dbReference type="InterPro" id="IPR029903">
    <property type="entry name" value="RmlD-like-bd"/>
</dbReference>
<feature type="domain" description="RmlD-like substrate binding" evidence="7">
    <location>
        <begin position="1"/>
        <end position="292"/>
    </location>
</feature>
<dbReference type="Proteomes" id="UP000295106">
    <property type="component" value="Unassembled WGS sequence"/>
</dbReference>
<evidence type="ECO:0000256" key="4">
    <source>
        <dbReference type="ARBA" id="ARBA00017099"/>
    </source>
</evidence>
<dbReference type="InterPro" id="IPR005913">
    <property type="entry name" value="dTDP_dehydrorham_reduct"/>
</dbReference>
<dbReference type="UniPathway" id="UPA00124"/>
<evidence type="ECO:0000256" key="6">
    <source>
        <dbReference type="RuleBase" id="RU364082"/>
    </source>
</evidence>
<proteinExistence type="inferred from homology"/>
<dbReference type="EC" id="1.1.1.133" evidence="3 6"/>
<dbReference type="PANTHER" id="PTHR10491:SF4">
    <property type="entry name" value="METHIONINE ADENOSYLTRANSFERASE 2 SUBUNIT BETA"/>
    <property type="match status" value="1"/>
</dbReference>